<feature type="signal peptide" evidence="10">
    <location>
        <begin position="1"/>
        <end position="28"/>
    </location>
</feature>
<dbReference type="InterPro" id="IPR000531">
    <property type="entry name" value="Beta-barrel_TonB"/>
</dbReference>
<organism evidence="13 14">
    <name type="scientific">Aliiglaciecola lipolytica E3</name>
    <dbReference type="NCBI Taxonomy" id="1127673"/>
    <lineage>
        <taxon>Bacteria</taxon>
        <taxon>Pseudomonadati</taxon>
        <taxon>Pseudomonadota</taxon>
        <taxon>Gammaproteobacteria</taxon>
        <taxon>Alteromonadales</taxon>
        <taxon>Alteromonadaceae</taxon>
        <taxon>Aliiglaciecola</taxon>
    </lineage>
</organism>
<comment type="caution">
    <text evidence="13">The sequence shown here is derived from an EMBL/GenBank/DDBJ whole genome shotgun (WGS) entry which is preliminary data.</text>
</comment>
<dbReference type="GO" id="GO:0009279">
    <property type="term" value="C:cell outer membrane"/>
    <property type="evidence" value="ECO:0007669"/>
    <property type="project" value="UniProtKB-SubCell"/>
</dbReference>
<dbReference type="AlphaFoldDB" id="K6YEJ0"/>
<keyword evidence="10" id="KW-0732">Signal</keyword>
<dbReference type="GO" id="GO:0044718">
    <property type="term" value="P:siderophore transmembrane transport"/>
    <property type="evidence" value="ECO:0007669"/>
    <property type="project" value="TreeGrafter"/>
</dbReference>
<evidence type="ECO:0008006" key="15">
    <source>
        <dbReference type="Google" id="ProtNLM"/>
    </source>
</evidence>
<evidence type="ECO:0000313" key="13">
    <source>
        <dbReference type="EMBL" id="GAC16587.1"/>
    </source>
</evidence>
<evidence type="ECO:0000256" key="4">
    <source>
        <dbReference type="ARBA" id="ARBA00022692"/>
    </source>
</evidence>
<dbReference type="Pfam" id="PF07715">
    <property type="entry name" value="Plug"/>
    <property type="match status" value="1"/>
</dbReference>
<keyword evidence="7 8" id="KW-0998">Cell outer membrane</keyword>
<dbReference type="PANTHER" id="PTHR30069:SF28">
    <property type="entry name" value="TONB-DEPENDENT RECEPTOR YNCD-RELATED"/>
    <property type="match status" value="1"/>
</dbReference>
<evidence type="ECO:0000259" key="12">
    <source>
        <dbReference type="Pfam" id="PF07715"/>
    </source>
</evidence>
<dbReference type="InterPro" id="IPR037066">
    <property type="entry name" value="Plug_dom_sf"/>
</dbReference>
<evidence type="ECO:0000256" key="5">
    <source>
        <dbReference type="ARBA" id="ARBA00023077"/>
    </source>
</evidence>
<evidence type="ECO:0000256" key="6">
    <source>
        <dbReference type="ARBA" id="ARBA00023136"/>
    </source>
</evidence>
<evidence type="ECO:0000256" key="9">
    <source>
        <dbReference type="RuleBase" id="RU003357"/>
    </source>
</evidence>
<keyword evidence="6 8" id="KW-0472">Membrane</keyword>
<dbReference type="InterPro" id="IPR039426">
    <property type="entry name" value="TonB-dep_rcpt-like"/>
</dbReference>
<sequence length="695" mass="78019">MFCSKFIKSSNCIYLALAPLFFSISTYAQQSTHSIERITTTAQRVASNVSDLPYVVSTVDEKTLELLSSTHIEEALSLVAGAGVQRGNGQEYLPALRSPVLSGAGACGGILAAEDGIPLRAAGFCNINELFEAHSEMAQSIEVLKGPGSAFYGSNAVHGVINVITPDTSTDAGQFGVDYGSYGYNRYKFRQGFDFGESGIGVNASVTRDSGYRVEESVDQEKVNLRHRFDGKSYSLTSGLTYTDLAQETAGYISGFESYKNATLAQGNENPEAFRNASSFRLWSNLLWNLSEHNVFSITPYIRDQDMTFLMHFLPGTPIEENDQQGIGVQSLWKHSASDSATVNVGLDAEYTEGGLRQYQNSQTEGSAFLAETVPIGKHYDYNVDVTLYAPFIVFEWQLNRWLISLGMRYEYMHYNYSNNMLSGRSKEDGTACGFGGCRYSRPPSGENSYSNTSPKLGIFYQYSDQTQLYANISRGYRAPQATELYRLQREQEIADLNSETVTNVEIGLKGQLEYLEYVLSIYHMDKNNFIFRDSDFFNVNDGESEHRGIELELHYQFAKHWDLKVAASYAKHTYSYNQILNDININGNFIDSAPKTIANTRLGWDISADSRIELQWQHVAAYFTDPENIHRYEGHNILSLSGIMHFSEAIVLSARINNLTDSNYAERADYTEFGGDRYFPGRPRNMMLSMTYKW</sequence>
<keyword evidence="3 8" id="KW-1134">Transmembrane beta strand</keyword>
<dbReference type="CDD" id="cd01347">
    <property type="entry name" value="ligand_gated_channel"/>
    <property type="match status" value="1"/>
</dbReference>
<evidence type="ECO:0000313" key="14">
    <source>
        <dbReference type="Proteomes" id="UP000006334"/>
    </source>
</evidence>
<evidence type="ECO:0000256" key="10">
    <source>
        <dbReference type="SAM" id="SignalP"/>
    </source>
</evidence>
<protein>
    <recommendedName>
        <fullName evidence="15">TonB-dependent receptor</fullName>
    </recommendedName>
</protein>
<dbReference type="PANTHER" id="PTHR30069">
    <property type="entry name" value="TONB-DEPENDENT OUTER MEMBRANE RECEPTOR"/>
    <property type="match status" value="1"/>
</dbReference>
<gene>
    <name evidence="13" type="ORF">GLIP_3976</name>
</gene>
<comment type="similarity">
    <text evidence="8 9">Belongs to the TonB-dependent receptor family.</text>
</comment>
<keyword evidence="4 8" id="KW-0812">Transmembrane</keyword>
<evidence type="ECO:0000256" key="8">
    <source>
        <dbReference type="PROSITE-ProRule" id="PRU01360"/>
    </source>
</evidence>
<dbReference type="Proteomes" id="UP000006334">
    <property type="component" value="Unassembled WGS sequence"/>
</dbReference>
<evidence type="ECO:0000256" key="3">
    <source>
        <dbReference type="ARBA" id="ARBA00022452"/>
    </source>
</evidence>
<dbReference type="Gene3D" id="2.40.170.20">
    <property type="entry name" value="TonB-dependent receptor, beta-barrel domain"/>
    <property type="match status" value="1"/>
</dbReference>
<dbReference type="Gene3D" id="2.170.130.10">
    <property type="entry name" value="TonB-dependent receptor, plug domain"/>
    <property type="match status" value="1"/>
</dbReference>
<feature type="domain" description="TonB-dependent receptor plug" evidence="12">
    <location>
        <begin position="49"/>
        <end position="160"/>
    </location>
</feature>
<dbReference type="SUPFAM" id="SSF56935">
    <property type="entry name" value="Porins"/>
    <property type="match status" value="1"/>
</dbReference>
<keyword evidence="5 9" id="KW-0798">TonB box</keyword>
<comment type="subcellular location">
    <subcellularLocation>
        <location evidence="1 8">Cell outer membrane</location>
        <topology evidence="1 8">Multi-pass membrane protein</topology>
    </subcellularLocation>
</comment>
<evidence type="ECO:0000259" key="11">
    <source>
        <dbReference type="Pfam" id="PF00593"/>
    </source>
</evidence>
<accession>K6YEJ0</accession>
<dbReference type="EMBL" id="BAEN01000076">
    <property type="protein sequence ID" value="GAC16587.1"/>
    <property type="molecule type" value="Genomic_DNA"/>
</dbReference>
<dbReference type="Pfam" id="PF00593">
    <property type="entry name" value="TonB_dep_Rec_b-barrel"/>
    <property type="match status" value="1"/>
</dbReference>
<dbReference type="PROSITE" id="PS52016">
    <property type="entry name" value="TONB_DEPENDENT_REC_3"/>
    <property type="match status" value="1"/>
</dbReference>
<evidence type="ECO:0000256" key="2">
    <source>
        <dbReference type="ARBA" id="ARBA00022448"/>
    </source>
</evidence>
<feature type="chain" id="PRO_5003897418" description="TonB-dependent receptor" evidence="10">
    <location>
        <begin position="29"/>
        <end position="695"/>
    </location>
</feature>
<keyword evidence="2 8" id="KW-0813">Transport</keyword>
<dbReference type="STRING" id="1127673.GLIP_3976"/>
<dbReference type="eggNOG" id="COG4772">
    <property type="taxonomic scope" value="Bacteria"/>
</dbReference>
<dbReference type="GO" id="GO:0015344">
    <property type="term" value="F:siderophore uptake transmembrane transporter activity"/>
    <property type="evidence" value="ECO:0007669"/>
    <property type="project" value="TreeGrafter"/>
</dbReference>
<evidence type="ECO:0000256" key="7">
    <source>
        <dbReference type="ARBA" id="ARBA00023237"/>
    </source>
</evidence>
<keyword evidence="14" id="KW-1185">Reference proteome</keyword>
<dbReference type="InterPro" id="IPR036942">
    <property type="entry name" value="Beta-barrel_TonB_sf"/>
</dbReference>
<name>K6YEJ0_9ALTE</name>
<feature type="domain" description="TonB-dependent receptor-like beta-barrel" evidence="11">
    <location>
        <begin position="173"/>
        <end position="660"/>
    </location>
</feature>
<proteinExistence type="inferred from homology"/>
<evidence type="ECO:0000256" key="1">
    <source>
        <dbReference type="ARBA" id="ARBA00004571"/>
    </source>
</evidence>
<reference evidence="13 14" key="1">
    <citation type="journal article" date="2017" name="Antonie Van Leeuwenhoek">
        <title>Rhizobium rhizosphaerae sp. nov., a novel species isolated from rice rhizosphere.</title>
        <authorList>
            <person name="Zhao J.J."/>
            <person name="Zhang J."/>
            <person name="Zhang R.J."/>
            <person name="Zhang C.W."/>
            <person name="Yin H.Q."/>
            <person name="Zhang X.X."/>
        </authorList>
    </citation>
    <scope>NUCLEOTIDE SEQUENCE [LARGE SCALE GENOMIC DNA]</scope>
    <source>
        <strain evidence="13 14">E3</strain>
    </source>
</reference>
<dbReference type="InterPro" id="IPR012910">
    <property type="entry name" value="Plug_dom"/>
</dbReference>